<accession>A0A814RWT6</accession>
<organism evidence="2 4">
    <name type="scientific">Didymodactylos carnosus</name>
    <dbReference type="NCBI Taxonomy" id="1234261"/>
    <lineage>
        <taxon>Eukaryota</taxon>
        <taxon>Metazoa</taxon>
        <taxon>Spiralia</taxon>
        <taxon>Gnathifera</taxon>
        <taxon>Rotifera</taxon>
        <taxon>Eurotatoria</taxon>
        <taxon>Bdelloidea</taxon>
        <taxon>Philodinida</taxon>
        <taxon>Philodinidae</taxon>
        <taxon>Didymodactylos</taxon>
    </lineage>
</organism>
<sequence>MPFEKLQSGPRQTSTAQTKRKRADHKLEEKEDMLAMSDDAVLAVMRKLENKNQEKQARWRFGIPAPTIRKHKLYNSAIGAGRETALAHEYEDTKVKILVAYDEWGYPRSCRETLDLVKQFV</sequence>
<feature type="region of interest" description="Disordered" evidence="1">
    <location>
        <begin position="1"/>
        <end position="29"/>
    </location>
</feature>
<evidence type="ECO:0000313" key="3">
    <source>
        <dbReference type="EMBL" id="CAF3902166.1"/>
    </source>
</evidence>
<protein>
    <submittedName>
        <fullName evidence="2">Uncharacterized protein</fullName>
    </submittedName>
</protein>
<dbReference type="Proteomes" id="UP000681722">
    <property type="component" value="Unassembled WGS sequence"/>
</dbReference>
<comment type="caution">
    <text evidence="2">The sequence shown here is derived from an EMBL/GenBank/DDBJ whole genome shotgun (WGS) entry which is preliminary data.</text>
</comment>
<dbReference type="AlphaFoldDB" id="A0A814RWT6"/>
<proteinExistence type="predicted"/>
<dbReference type="EMBL" id="CAJNOQ010006530">
    <property type="protein sequence ID" value="CAF1138418.1"/>
    <property type="molecule type" value="Genomic_DNA"/>
</dbReference>
<reference evidence="2" key="1">
    <citation type="submission" date="2021-02" db="EMBL/GenBank/DDBJ databases">
        <authorList>
            <person name="Nowell W R."/>
        </authorList>
    </citation>
    <scope>NUCLEOTIDE SEQUENCE</scope>
</reference>
<evidence type="ECO:0000313" key="2">
    <source>
        <dbReference type="EMBL" id="CAF1138418.1"/>
    </source>
</evidence>
<evidence type="ECO:0000313" key="4">
    <source>
        <dbReference type="Proteomes" id="UP000663829"/>
    </source>
</evidence>
<dbReference type="EMBL" id="CAJOBC010006530">
    <property type="protein sequence ID" value="CAF3902166.1"/>
    <property type="molecule type" value="Genomic_DNA"/>
</dbReference>
<dbReference type="Proteomes" id="UP000663829">
    <property type="component" value="Unassembled WGS sequence"/>
</dbReference>
<keyword evidence="4" id="KW-1185">Reference proteome</keyword>
<name>A0A814RWT6_9BILA</name>
<gene>
    <name evidence="2" type="ORF">GPM918_LOCUS20557</name>
    <name evidence="3" type="ORF">SRO942_LOCUS20554</name>
</gene>
<dbReference type="OrthoDB" id="10072016at2759"/>
<evidence type="ECO:0000256" key="1">
    <source>
        <dbReference type="SAM" id="MobiDB-lite"/>
    </source>
</evidence>